<dbReference type="Gene3D" id="3.40.50.10140">
    <property type="entry name" value="Toll/interleukin-1 receptor homology (TIR) domain"/>
    <property type="match status" value="1"/>
</dbReference>
<dbReference type="Gene3D" id="3.80.10.10">
    <property type="entry name" value="Ribonuclease Inhibitor"/>
    <property type="match status" value="1"/>
</dbReference>
<evidence type="ECO:0000256" key="5">
    <source>
        <dbReference type="ARBA" id="ARBA00022692"/>
    </source>
</evidence>
<dbReference type="GO" id="GO:0005886">
    <property type="term" value="C:plasma membrane"/>
    <property type="evidence" value="ECO:0007669"/>
    <property type="project" value="TreeGrafter"/>
</dbReference>
<comment type="subcellular location">
    <subcellularLocation>
        <location evidence="1">Membrane</location>
        <topology evidence="1">Single-pass type I membrane protein</topology>
    </subcellularLocation>
</comment>
<evidence type="ECO:0000256" key="4">
    <source>
        <dbReference type="ARBA" id="ARBA00022614"/>
    </source>
</evidence>
<dbReference type="AlphaFoldDB" id="R7V8J5"/>
<evidence type="ECO:0000256" key="3">
    <source>
        <dbReference type="ARBA" id="ARBA00022588"/>
    </source>
</evidence>
<dbReference type="OMA" id="NDEKWIF"/>
<evidence type="ECO:0000256" key="8">
    <source>
        <dbReference type="ARBA" id="ARBA00022859"/>
    </source>
</evidence>
<evidence type="ECO:0000256" key="10">
    <source>
        <dbReference type="ARBA" id="ARBA00023136"/>
    </source>
</evidence>
<keyword evidence="3" id="KW-0399">Innate immunity</keyword>
<protein>
    <recommendedName>
        <fullName evidence="14">TIR domain-containing protein</fullName>
    </recommendedName>
</protein>
<evidence type="ECO:0000256" key="7">
    <source>
        <dbReference type="ARBA" id="ARBA00022737"/>
    </source>
</evidence>
<reference evidence="16" key="3">
    <citation type="submission" date="2015-06" db="UniProtKB">
        <authorList>
            <consortium name="EnsemblMetazoa"/>
        </authorList>
    </citation>
    <scope>IDENTIFICATION</scope>
</reference>
<dbReference type="HOGENOM" id="CLU_006000_0_1_1"/>
<dbReference type="PANTHER" id="PTHR24365:SF530">
    <property type="entry name" value="MSTPROX-RELATED"/>
    <property type="match status" value="1"/>
</dbReference>
<accession>R7V8J5</accession>
<gene>
    <name evidence="15" type="ORF">CAPTEDRAFT_207541</name>
</gene>
<evidence type="ECO:0000256" key="13">
    <source>
        <dbReference type="SAM" id="Phobius"/>
    </source>
</evidence>
<keyword evidence="4" id="KW-0433">Leucine-rich repeat</keyword>
<dbReference type="SUPFAM" id="SSF52058">
    <property type="entry name" value="L domain-like"/>
    <property type="match status" value="1"/>
</dbReference>
<dbReference type="PANTHER" id="PTHR24365">
    <property type="entry name" value="TOLL-LIKE RECEPTOR"/>
    <property type="match status" value="1"/>
</dbReference>
<evidence type="ECO:0000256" key="9">
    <source>
        <dbReference type="ARBA" id="ARBA00022989"/>
    </source>
</evidence>
<dbReference type="EnsemblMetazoa" id="CapteT207541">
    <property type="protein sequence ID" value="CapteP207541"/>
    <property type="gene ID" value="CapteG207541"/>
</dbReference>
<dbReference type="InterPro" id="IPR000157">
    <property type="entry name" value="TIR_dom"/>
</dbReference>
<evidence type="ECO:0000313" key="16">
    <source>
        <dbReference type="EnsemblMetazoa" id="CapteP207541"/>
    </source>
</evidence>
<dbReference type="SMART" id="SM00369">
    <property type="entry name" value="LRR_TYP"/>
    <property type="match status" value="4"/>
</dbReference>
<dbReference type="GO" id="GO:0045087">
    <property type="term" value="P:innate immune response"/>
    <property type="evidence" value="ECO:0007669"/>
    <property type="project" value="UniProtKB-KW"/>
</dbReference>
<proteinExistence type="inferred from homology"/>
<dbReference type="EMBL" id="AMQN01004701">
    <property type="status" value="NOT_ANNOTATED_CDS"/>
    <property type="molecule type" value="Genomic_DNA"/>
</dbReference>
<evidence type="ECO:0000313" key="17">
    <source>
        <dbReference type="Proteomes" id="UP000014760"/>
    </source>
</evidence>
<keyword evidence="5 13" id="KW-0812">Transmembrane</keyword>
<keyword evidence="17" id="KW-1185">Reference proteome</keyword>
<dbReference type="InterPro" id="IPR003591">
    <property type="entry name" value="Leu-rich_rpt_typical-subtyp"/>
</dbReference>
<feature type="transmembrane region" description="Helical" evidence="13">
    <location>
        <begin position="136"/>
        <end position="153"/>
    </location>
</feature>
<comment type="similarity">
    <text evidence="2">Belongs to the Toll-like receptor family.</text>
</comment>
<evidence type="ECO:0000313" key="15">
    <source>
        <dbReference type="EMBL" id="ELU14832.1"/>
    </source>
</evidence>
<keyword evidence="11" id="KW-0675">Receptor</keyword>
<dbReference type="SUPFAM" id="SSF52200">
    <property type="entry name" value="Toll/Interleukin receptor TIR domain"/>
    <property type="match status" value="1"/>
</dbReference>
<evidence type="ECO:0000259" key="14">
    <source>
        <dbReference type="PROSITE" id="PS50104"/>
    </source>
</evidence>
<feature type="domain" description="TIR" evidence="14">
    <location>
        <begin position="181"/>
        <end position="321"/>
    </location>
</feature>
<organism evidence="15">
    <name type="scientific">Capitella teleta</name>
    <name type="common">Polychaete worm</name>
    <dbReference type="NCBI Taxonomy" id="283909"/>
    <lineage>
        <taxon>Eukaryota</taxon>
        <taxon>Metazoa</taxon>
        <taxon>Spiralia</taxon>
        <taxon>Lophotrochozoa</taxon>
        <taxon>Annelida</taxon>
        <taxon>Polychaeta</taxon>
        <taxon>Sedentaria</taxon>
        <taxon>Scolecida</taxon>
        <taxon>Capitellidae</taxon>
        <taxon>Capitella</taxon>
    </lineage>
</organism>
<keyword evidence="7" id="KW-0677">Repeat</keyword>
<dbReference type="EMBL" id="KB294243">
    <property type="protein sequence ID" value="ELU14832.1"/>
    <property type="molecule type" value="Genomic_DNA"/>
</dbReference>
<keyword evidence="8" id="KW-0391">Immunity</keyword>
<dbReference type="InterPro" id="IPR035897">
    <property type="entry name" value="Toll_tir_struct_dom_sf"/>
</dbReference>
<dbReference type="GO" id="GO:0038023">
    <property type="term" value="F:signaling receptor activity"/>
    <property type="evidence" value="ECO:0007669"/>
    <property type="project" value="TreeGrafter"/>
</dbReference>
<dbReference type="SMART" id="SM00255">
    <property type="entry name" value="TIR"/>
    <property type="match status" value="1"/>
</dbReference>
<dbReference type="InterPro" id="IPR032675">
    <property type="entry name" value="LRR_dom_sf"/>
</dbReference>
<evidence type="ECO:0000256" key="11">
    <source>
        <dbReference type="ARBA" id="ARBA00023170"/>
    </source>
</evidence>
<dbReference type="STRING" id="283909.R7V8J5"/>
<keyword evidence="6" id="KW-0732">Signal</keyword>
<keyword evidence="12" id="KW-0325">Glycoprotein</keyword>
<dbReference type="GO" id="GO:0007165">
    <property type="term" value="P:signal transduction"/>
    <property type="evidence" value="ECO:0007669"/>
    <property type="project" value="InterPro"/>
</dbReference>
<dbReference type="Pfam" id="PF01582">
    <property type="entry name" value="TIR"/>
    <property type="match status" value="1"/>
</dbReference>
<keyword evidence="10 13" id="KW-0472">Membrane</keyword>
<evidence type="ECO:0000256" key="12">
    <source>
        <dbReference type="ARBA" id="ARBA00023180"/>
    </source>
</evidence>
<sequence length="332" mass="38140">MTSLRTLLLGHNSLNKKLSTLNVKENSALEVLDLSYNNISEFPSALLDGVSSLQQLNLTGNHLTDINISMHSMTNLRLLNISGNNISTLSPSMRSQLNDLPHSLKLDISGNPLSCGCRDLDFIDWLRTTTIAIHNVHLLSFTAALSAVIVIYCKRWKLKYWWYITKRSYQQFKSSADTVEYDYDAFLSYNFDDFPWVKHKLMVELEKKREFKLCVPHRDFPGGEILEEIIVNRIHRSRKTILLLTPEFIKSHWCEFEFRMARSQLFDSGNDVIVAVILKPLPPGCVSGSLYQVLKKKLYLEWVEDNAIAQDLFWTKLSDALTATRMPDALEH</sequence>
<dbReference type="FunFam" id="3.40.50.10140:FF:000001">
    <property type="entry name" value="Toll-like receptor 2"/>
    <property type="match status" value="1"/>
</dbReference>
<dbReference type="PROSITE" id="PS50104">
    <property type="entry name" value="TIR"/>
    <property type="match status" value="1"/>
</dbReference>
<dbReference type="PROSITE" id="PS51450">
    <property type="entry name" value="LRR"/>
    <property type="match status" value="3"/>
</dbReference>
<name>R7V8J5_CAPTE</name>
<dbReference type="Pfam" id="PF00560">
    <property type="entry name" value="LRR_1"/>
    <property type="match status" value="1"/>
</dbReference>
<evidence type="ECO:0000256" key="1">
    <source>
        <dbReference type="ARBA" id="ARBA00004479"/>
    </source>
</evidence>
<dbReference type="OrthoDB" id="1526598at2759"/>
<reference evidence="17" key="1">
    <citation type="submission" date="2012-12" db="EMBL/GenBank/DDBJ databases">
        <authorList>
            <person name="Hellsten U."/>
            <person name="Grimwood J."/>
            <person name="Chapman J.A."/>
            <person name="Shapiro H."/>
            <person name="Aerts A."/>
            <person name="Otillar R.P."/>
            <person name="Terry A.Y."/>
            <person name="Boore J.L."/>
            <person name="Simakov O."/>
            <person name="Marletaz F."/>
            <person name="Cho S.-J."/>
            <person name="Edsinger-Gonzales E."/>
            <person name="Havlak P."/>
            <person name="Kuo D.-H."/>
            <person name="Larsson T."/>
            <person name="Lv J."/>
            <person name="Arendt D."/>
            <person name="Savage R."/>
            <person name="Osoegawa K."/>
            <person name="de Jong P."/>
            <person name="Lindberg D.R."/>
            <person name="Seaver E.C."/>
            <person name="Weisblat D.A."/>
            <person name="Putnam N.H."/>
            <person name="Grigoriev I.V."/>
            <person name="Rokhsar D.S."/>
        </authorList>
    </citation>
    <scope>NUCLEOTIDE SEQUENCE</scope>
    <source>
        <strain evidence="17">I ESC-2004</strain>
    </source>
</reference>
<evidence type="ECO:0000256" key="2">
    <source>
        <dbReference type="ARBA" id="ARBA00009634"/>
    </source>
</evidence>
<reference evidence="15 17" key="2">
    <citation type="journal article" date="2013" name="Nature">
        <title>Insights into bilaterian evolution from three spiralian genomes.</title>
        <authorList>
            <person name="Simakov O."/>
            <person name="Marletaz F."/>
            <person name="Cho S.J."/>
            <person name="Edsinger-Gonzales E."/>
            <person name="Havlak P."/>
            <person name="Hellsten U."/>
            <person name="Kuo D.H."/>
            <person name="Larsson T."/>
            <person name="Lv J."/>
            <person name="Arendt D."/>
            <person name="Savage R."/>
            <person name="Osoegawa K."/>
            <person name="de Jong P."/>
            <person name="Grimwood J."/>
            <person name="Chapman J.A."/>
            <person name="Shapiro H."/>
            <person name="Aerts A."/>
            <person name="Otillar R.P."/>
            <person name="Terry A.Y."/>
            <person name="Boore J.L."/>
            <person name="Grigoriev I.V."/>
            <person name="Lindberg D.R."/>
            <person name="Seaver E.C."/>
            <person name="Weisblat D.A."/>
            <person name="Putnam N.H."/>
            <person name="Rokhsar D.S."/>
        </authorList>
    </citation>
    <scope>NUCLEOTIDE SEQUENCE</scope>
    <source>
        <strain evidence="15 17">I ESC-2004</strain>
    </source>
</reference>
<dbReference type="InterPro" id="IPR001611">
    <property type="entry name" value="Leu-rich_rpt"/>
</dbReference>
<dbReference type="Proteomes" id="UP000014760">
    <property type="component" value="Unassembled WGS sequence"/>
</dbReference>
<keyword evidence="9 13" id="KW-1133">Transmembrane helix</keyword>
<evidence type="ECO:0000256" key="6">
    <source>
        <dbReference type="ARBA" id="ARBA00022729"/>
    </source>
</evidence>
<dbReference type="Pfam" id="PF13855">
    <property type="entry name" value="LRR_8"/>
    <property type="match status" value="1"/>
</dbReference>